<feature type="transmembrane region" description="Helical" evidence="6">
    <location>
        <begin position="675"/>
        <end position="694"/>
    </location>
</feature>
<feature type="transmembrane region" description="Helical" evidence="6">
    <location>
        <begin position="881"/>
        <end position="902"/>
    </location>
</feature>
<dbReference type="InterPro" id="IPR039797">
    <property type="entry name" value="Pecanex"/>
</dbReference>
<gene>
    <name evidence="9" type="ORF">NXF25_002960</name>
</gene>
<protein>
    <recommendedName>
        <fullName evidence="6">Pecanex-like protein</fullName>
    </recommendedName>
</protein>
<keyword evidence="5 6" id="KW-0472">Membrane</keyword>
<dbReference type="InterPro" id="IPR007735">
    <property type="entry name" value="Pecanex_C"/>
</dbReference>
<dbReference type="GO" id="GO:0016020">
    <property type="term" value="C:membrane"/>
    <property type="evidence" value="ECO:0007669"/>
    <property type="project" value="UniProtKB-SubCell"/>
</dbReference>
<comment type="subcellular location">
    <subcellularLocation>
        <location evidence="1 6">Membrane</location>
        <topology evidence="1 6">Multi-pass membrane protein</topology>
    </subcellularLocation>
</comment>
<feature type="domain" description="Pecanex C-terminal" evidence="8">
    <location>
        <begin position="1260"/>
        <end position="1483"/>
    </location>
</feature>
<comment type="caution">
    <text evidence="9">The sequence shown here is derived from an EMBL/GenBank/DDBJ whole genome shotgun (WGS) entry which is preliminary data.</text>
</comment>
<evidence type="ECO:0000256" key="6">
    <source>
        <dbReference type="RuleBase" id="RU367089"/>
    </source>
</evidence>
<sequence length="1775" mass="200876">MVSQAVQLLRQGVWAALTGGWYHDPEQSKFTNSCHLYLWLFLLLLPMALHLACPPTTITAVIYCGSVTLFFMIIKVITYRLHLMFDEGEMIQQKFPCKEGKQNKKCKRDNAIQHKNLSNNTRDSGAEETKHNGSTPTIHSSIKGQATLSHHPSGNLNLPAQETIEDLKGVLVSEEQPVPPVLLTSPCIKADILPASMTKDPEEGQWNLEVPLYKTAHEKRHARVLSVDSGTDVFLSKNSSETVSAKEKLMPTSKSDLEAKEGQIPNESNFLEFVSLLESINTSKPTAPELKAEPAKDKGLAGDGFLREKKEGALTTGKNCAEKENHGSCKQEKTEMETQDCINVNPVIPESIKFTAHYQSTRQRQIIYRVTSQPDSSLLQVISGPEASVQEEMSVDAMHIYSFIDGNGEMKSLYLRSQAEGNIENSPIYDCISNPHEIHFSSSSTTTSEIQEASSGDHGRRARQQQFLLMLARGALSETHRHFSEDLEDSSCSSAQRKINRQFYKFIVFPGKWIKIWYNRLTLLTLLDRTEDVKENVLAVLLVILVSFLGFLIMNQGFCKDIWVLLFCLIMASCQYSLLKSVQPDPASPIHGHNQVIRDHVIGFLYCFPVISLLGLFPQINTFCIYLLEQIDILVFGGSAVAGLYSSFYSICRSFIAVIVLYTFCFNAVKEPWDAQHIPALFSAFCGLLVALSYHLSRHSSDPSVLVSLIHCKYFPHLVKQHFEEPQVDPLPEKMRESVRETLRSDLIVCSVAAVLSFAVSASTVFLSLGQLLSLVLFIFAWTVGFITHYILPQLRKHHPWMWISHPILKNKEYRQRELRAAAHLMWFERLYVWLQCFEKYILYPAIILNSLTNDAFLISKNKRITSHCDIFLITIAGMKLLRSSFCNPIHQFVTLSFTVIFFKFDYKGFSDNFLFNFFIMSIVFNKLWDLLQKLQFIMTYIAPWQIAWGSSFHVFAQLFAIPHILLRKLFALLLRIQPEAWSVIFLTSYARPVKFWERSYNTKRADHSNTRLVLQIEKDAGNDDNLNSIFYEHLTRSLQETLCGDLILGRWGNYSSGDCFILASDYLNAFVHLIEIGNGLVTFQLRGLEFRGTYCQQREVEAITEGDEDNENCCCCKSGHFPHLLSSNAAFNLRWLTWEITRTQYILEGYNIIDNSAATMLQVFDLRRILIRYYIKSIIYFTASSPKILSWLRDESFQKTLQPFSKWHYIERDLAMFSINIDDDYVPCLQGITRASFCSVYLDWIQFCAGKRVEPVECDEDSPLVTLSFALCILGRRALGTASHNMAISLDSFLHGLHALFKGDFRITSRDEWVFADMDLLHQVVAPAIRMSLKLHQDQFTCPDEYEDPAILYDAIQSFEEKVVICHEGDPAWRSAILSNKEELLTFRHVVEEGTDEYKVIMLHKSYLSFKVIKVNKECVRGLWAGQQQELIFLRNRNPERGSIQNNKQVLRNLINSSCDQPLGYPMYVSPLTTSYVGTHRQMKNLWGGPISLDSIKGWFRNKWLRMRKDCNPNHSRGSCEESASRNGSSSCNPANNSSQSSSSQHTRNSTPQLRPSFQVAQFSGRRKFRSQSVQTHAALSQKPPRSSHSGPILESHPPFIQTSTSAQEIAPRLSDSQLSFHNSATSVFSPTAAIPILGQLTVQEQAGAVFRSSLASSTSSTLSLLFGKRSFSSALVISGLSAAEGGNTTDTQSSSSVNIAIGPSARAVNRNKQEAIRQLSDDYEATDAAESRRRRDLGTTHALLISHMVECRRASQEDMALEDSASQHSLSEE</sequence>
<feature type="compositionally biased region" description="Basic and acidic residues" evidence="7">
    <location>
        <begin position="1512"/>
        <end position="1525"/>
    </location>
</feature>
<feature type="region of interest" description="Disordered" evidence="7">
    <location>
        <begin position="106"/>
        <end position="153"/>
    </location>
</feature>
<dbReference type="PANTHER" id="PTHR12372">
    <property type="entry name" value="PECANEX"/>
    <property type="match status" value="1"/>
</dbReference>
<dbReference type="Proteomes" id="UP001474421">
    <property type="component" value="Unassembled WGS sequence"/>
</dbReference>
<dbReference type="PANTHER" id="PTHR12372:SF5">
    <property type="entry name" value="PECANEX-LIKE PROTEIN 2"/>
    <property type="match status" value="1"/>
</dbReference>
<feature type="transmembrane region" description="Helical" evidence="6">
    <location>
        <begin position="841"/>
        <end position="860"/>
    </location>
</feature>
<feature type="transmembrane region" description="Helical" evidence="6">
    <location>
        <begin position="58"/>
        <end position="77"/>
    </location>
</feature>
<feature type="region of interest" description="Disordered" evidence="7">
    <location>
        <begin position="1572"/>
        <end position="1600"/>
    </location>
</feature>
<evidence type="ECO:0000256" key="7">
    <source>
        <dbReference type="SAM" id="MobiDB-lite"/>
    </source>
</evidence>
<feature type="compositionally biased region" description="Polar residues" evidence="7">
    <location>
        <begin position="113"/>
        <end position="123"/>
    </location>
</feature>
<organism evidence="9 10">
    <name type="scientific">Crotalus adamanteus</name>
    <name type="common">Eastern diamondback rattlesnake</name>
    <dbReference type="NCBI Taxonomy" id="8729"/>
    <lineage>
        <taxon>Eukaryota</taxon>
        <taxon>Metazoa</taxon>
        <taxon>Chordata</taxon>
        <taxon>Craniata</taxon>
        <taxon>Vertebrata</taxon>
        <taxon>Euteleostomi</taxon>
        <taxon>Lepidosauria</taxon>
        <taxon>Squamata</taxon>
        <taxon>Bifurcata</taxon>
        <taxon>Unidentata</taxon>
        <taxon>Episquamata</taxon>
        <taxon>Toxicofera</taxon>
        <taxon>Serpentes</taxon>
        <taxon>Colubroidea</taxon>
        <taxon>Viperidae</taxon>
        <taxon>Crotalinae</taxon>
        <taxon>Crotalus</taxon>
    </lineage>
</organism>
<feature type="transmembrane region" description="Helical" evidence="6">
    <location>
        <begin position="772"/>
        <end position="792"/>
    </location>
</feature>
<feature type="transmembrane region" description="Helical" evidence="6">
    <location>
        <begin position="562"/>
        <end position="579"/>
    </location>
</feature>
<feature type="transmembrane region" description="Helical" evidence="6">
    <location>
        <begin position="944"/>
        <end position="967"/>
    </location>
</feature>
<evidence type="ECO:0000256" key="3">
    <source>
        <dbReference type="ARBA" id="ARBA00022692"/>
    </source>
</evidence>
<evidence type="ECO:0000259" key="8">
    <source>
        <dbReference type="Pfam" id="PF05041"/>
    </source>
</evidence>
<evidence type="ECO:0000256" key="2">
    <source>
        <dbReference type="ARBA" id="ARBA00010170"/>
    </source>
</evidence>
<keyword evidence="4 6" id="KW-1133">Transmembrane helix</keyword>
<feature type="transmembrane region" description="Helical" evidence="6">
    <location>
        <begin position="36"/>
        <end position="52"/>
    </location>
</feature>
<evidence type="ECO:0000313" key="10">
    <source>
        <dbReference type="Proteomes" id="UP001474421"/>
    </source>
</evidence>
<feature type="compositionally biased region" description="Low complexity" evidence="7">
    <location>
        <begin position="1528"/>
        <end position="1551"/>
    </location>
</feature>
<dbReference type="Pfam" id="PF05041">
    <property type="entry name" value="Pecanex_C"/>
    <property type="match status" value="1"/>
</dbReference>
<feature type="compositionally biased region" description="Polar residues" evidence="7">
    <location>
        <begin position="132"/>
        <end position="153"/>
    </location>
</feature>
<proteinExistence type="inferred from homology"/>
<evidence type="ECO:0000256" key="1">
    <source>
        <dbReference type="ARBA" id="ARBA00004141"/>
    </source>
</evidence>
<feature type="transmembrane region" description="Helical" evidence="6">
    <location>
        <begin position="600"/>
        <end position="617"/>
    </location>
</feature>
<feature type="transmembrane region" description="Helical" evidence="6">
    <location>
        <begin position="537"/>
        <end position="556"/>
    </location>
</feature>
<keyword evidence="10" id="KW-1185">Reference proteome</keyword>
<dbReference type="EMBL" id="JAOTOJ010000001">
    <property type="protein sequence ID" value="KAK9411785.1"/>
    <property type="molecule type" value="Genomic_DNA"/>
</dbReference>
<evidence type="ECO:0000313" key="9">
    <source>
        <dbReference type="EMBL" id="KAK9411785.1"/>
    </source>
</evidence>
<feature type="compositionally biased region" description="Polar residues" evidence="7">
    <location>
        <begin position="1572"/>
        <end position="1591"/>
    </location>
</feature>
<keyword evidence="3 6" id="KW-0812">Transmembrane</keyword>
<feature type="transmembrane region" description="Helical" evidence="6">
    <location>
        <begin position="914"/>
        <end position="932"/>
    </location>
</feature>
<name>A0AAW1CBM8_CROAD</name>
<comment type="similarity">
    <text evidence="2 6">Belongs to the pecanex family.</text>
</comment>
<feature type="region of interest" description="Disordered" evidence="7">
    <location>
        <begin position="1512"/>
        <end position="1556"/>
    </location>
</feature>
<reference evidence="9 10" key="1">
    <citation type="journal article" date="2024" name="Proc. Natl. Acad. Sci. U.S.A.">
        <title>The genetic regulatory architecture and epigenomic basis for age-related changes in rattlesnake venom.</title>
        <authorList>
            <person name="Hogan M.P."/>
            <person name="Holding M.L."/>
            <person name="Nystrom G.S."/>
            <person name="Colston T.J."/>
            <person name="Bartlett D.A."/>
            <person name="Mason A.J."/>
            <person name="Ellsworth S.A."/>
            <person name="Rautsaw R.M."/>
            <person name="Lawrence K.C."/>
            <person name="Strickland J.L."/>
            <person name="He B."/>
            <person name="Fraser P."/>
            <person name="Margres M.J."/>
            <person name="Gilbert D.M."/>
            <person name="Gibbs H.L."/>
            <person name="Parkinson C.L."/>
            <person name="Rokyta D.R."/>
        </authorList>
    </citation>
    <scope>NUCLEOTIDE SEQUENCE [LARGE SCALE GENOMIC DNA]</scope>
    <source>
        <strain evidence="9">DRR0105</strain>
    </source>
</reference>
<feature type="transmembrane region" description="Helical" evidence="6">
    <location>
        <begin position="651"/>
        <end position="669"/>
    </location>
</feature>
<feature type="transmembrane region" description="Helical" evidence="6">
    <location>
        <begin position="745"/>
        <end position="766"/>
    </location>
</feature>
<accession>A0AAW1CBM8</accession>
<evidence type="ECO:0000256" key="4">
    <source>
        <dbReference type="ARBA" id="ARBA00022989"/>
    </source>
</evidence>
<evidence type="ECO:0000256" key="5">
    <source>
        <dbReference type="ARBA" id="ARBA00023136"/>
    </source>
</evidence>